<keyword evidence="2" id="KW-1185">Reference proteome</keyword>
<dbReference type="EMBL" id="JBAKAX010000001">
    <property type="protein sequence ID" value="MEL0602677.1"/>
    <property type="molecule type" value="Genomic_DNA"/>
</dbReference>
<proteinExistence type="predicted"/>
<evidence type="ECO:0000313" key="2">
    <source>
        <dbReference type="Proteomes" id="UP001374952"/>
    </source>
</evidence>
<protein>
    <submittedName>
        <fullName evidence="1">L-fucose:H+ symporter permease</fullName>
    </submittedName>
</protein>
<organism evidence="1 2">
    <name type="scientific">Pseudoalteromonas undina</name>
    <dbReference type="NCBI Taxonomy" id="43660"/>
    <lineage>
        <taxon>Bacteria</taxon>
        <taxon>Pseudomonadati</taxon>
        <taxon>Pseudomonadota</taxon>
        <taxon>Gammaproteobacteria</taxon>
        <taxon>Alteromonadales</taxon>
        <taxon>Pseudoalteromonadaceae</taxon>
        <taxon>Pseudoalteromonas</taxon>
    </lineage>
</organism>
<sequence length="417" mass="44717">MSEINTNQSFAVKEQQNKNYLLPLTAMTTLFFLWGFITVLNDVLIPRLKGVFDLTYFEAMLVQFCFFGAYFIVSIPAGILVKQLGYKKGILTGLVVASIGCMLFYPAVVVHEYWLFLGALFVLAAGVTVLQVSANPYVAALGPEKTASSRLNLAQALNALGTTVGPYVGGILFFGTAGTLAASAASAESVKVPYLMLAAALLIIAIVFAFIKLPDIEGHKEENNPINETRSLTQAPHLTMGVLAIFCYVGGEVAIGSFLVNFFGEAHIAGLEEHAAAALISYYWGGAMVGRFIGSALLQKIAPSKALAFNACMVIALLLVTIFTQGNVALYAVLAIGLFNSIMFPTIFSVAIERLGSLTSKGSGWLCLAIVGGALVPLLQGYIADVVNIQKSFFVPLVCYVFIAWYGLNVVRLAKKW</sequence>
<name>A0ACC6QYP8_9GAMM</name>
<reference evidence="1" key="1">
    <citation type="submission" date="2024-02" db="EMBL/GenBank/DDBJ databases">
        <title>Bacteria isolated from the canopy kelp, Nereocystis luetkeana.</title>
        <authorList>
            <person name="Pfister C.A."/>
            <person name="Younker I.T."/>
            <person name="Light S.H."/>
        </authorList>
    </citation>
    <scope>NUCLEOTIDE SEQUENCE</scope>
    <source>
        <strain evidence="1">TN.2.01</strain>
    </source>
</reference>
<dbReference type="Proteomes" id="UP001374952">
    <property type="component" value="Unassembled WGS sequence"/>
</dbReference>
<evidence type="ECO:0000313" key="1">
    <source>
        <dbReference type="EMBL" id="MEL0602677.1"/>
    </source>
</evidence>
<gene>
    <name evidence="1" type="primary">fucP</name>
    <name evidence="1" type="ORF">V6250_00775</name>
</gene>
<accession>A0ACC6QYP8</accession>
<comment type="caution">
    <text evidence="1">The sequence shown here is derived from an EMBL/GenBank/DDBJ whole genome shotgun (WGS) entry which is preliminary data.</text>
</comment>